<evidence type="ECO:0000259" key="1">
    <source>
        <dbReference type="Pfam" id="PF14214"/>
    </source>
</evidence>
<name>A0A0C2GXF3_9BILA</name>
<evidence type="ECO:0000313" key="2">
    <source>
        <dbReference type="EMBL" id="KIH63744.1"/>
    </source>
</evidence>
<reference evidence="2 3" key="1">
    <citation type="submission" date="2013-12" db="EMBL/GenBank/DDBJ databases">
        <title>Draft genome of the parsitic nematode Ancylostoma duodenale.</title>
        <authorList>
            <person name="Mitreva M."/>
        </authorList>
    </citation>
    <scope>NUCLEOTIDE SEQUENCE [LARGE SCALE GENOMIC DNA]</scope>
    <source>
        <strain evidence="2 3">Zhejiang</strain>
    </source>
</reference>
<dbReference type="PANTHER" id="PTHR45786:SF74">
    <property type="entry name" value="ATP-DEPENDENT DNA HELICASE"/>
    <property type="match status" value="1"/>
</dbReference>
<keyword evidence="3" id="KW-1185">Reference proteome</keyword>
<dbReference type="EMBL" id="KN728460">
    <property type="protein sequence ID" value="KIH63744.1"/>
    <property type="molecule type" value="Genomic_DNA"/>
</dbReference>
<sequence>MISEVERAEEEAAQRKNRHPAIEMISEENRGRGVASGQYALPTSNEVAIVYVGEDNDMKYYSYLFSVRDSFNPILHARKLFQQFAVDAYVKIEQSRLNYYRTHEVSFRSDSYRGLQDYVAGGDNLGPAGNRTVLSSSYIGSLSALQQSYQCAMAIVARYGKPTYFVTITCNPQWREIQENLHEVALVFNGKLEELHDALFKKGVLGEVDAYVYVIEFQKRGLPYCHMLLVMKCGLKAQTVNDEDNAVCAKIPNREQEP</sequence>
<proteinExistence type="predicted"/>
<dbReference type="Pfam" id="PF14214">
    <property type="entry name" value="Helitron_like_N"/>
    <property type="match status" value="1"/>
</dbReference>
<evidence type="ECO:0000313" key="3">
    <source>
        <dbReference type="Proteomes" id="UP000054047"/>
    </source>
</evidence>
<organism evidence="2 3">
    <name type="scientific">Ancylostoma duodenale</name>
    <dbReference type="NCBI Taxonomy" id="51022"/>
    <lineage>
        <taxon>Eukaryota</taxon>
        <taxon>Metazoa</taxon>
        <taxon>Ecdysozoa</taxon>
        <taxon>Nematoda</taxon>
        <taxon>Chromadorea</taxon>
        <taxon>Rhabditida</taxon>
        <taxon>Rhabditina</taxon>
        <taxon>Rhabditomorpha</taxon>
        <taxon>Strongyloidea</taxon>
        <taxon>Ancylostomatidae</taxon>
        <taxon>Ancylostomatinae</taxon>
        <taxon>Ancylostoma</taxon>
    </lineage>
</organism>
<dbReference type="OrthoDB" id="5864302at2759"/>
<dbReference type="AlphaFoldDB" id="A0A0C2GXF3"/>
<accession>A0A0C2GXF3</accession>
<feature type="domain" description="Helitron helicase-like" evidence="1">
    <location>
        <begin position="60"/>
        <end position="229"/>
    </location>
</feature>
<gene>
    <name evidence="2" type="ORF">ANCDUO_05952</name>
</gene>
<dbReference type="Proteomes" id="UP000054047">
    <property type="component" value="Unassembled WGS sequence"/>
</dbReference>
<dbReference type="PANTHER" id="PTHR45786">
    <property type="entry name" value="DNA BINDING PROTEIN-LIKE"/>
    <property type="match status" value="1"/>
</dbReference>
<protein>
    <recommendedName>
        <fullName evidence="1">Helitron helicase-like domain-containing protein</fullName>
    </recommendedName>
</protein>
<dbReference type="InterPro" id="IPR025476">
    <property type="entry name" value="Helitron_helicase-like"/>
</dbReference>